<dbReference type="EMBL" id="JARACI010000579">
    <property type="protein sequence ID" value="MDD9205617.1"/>
    <property type="molecule type" value="Genomic_DNA"/>
</dbReference>
<evidence type="ECO:0000313" key="4">
    <source>
        <dbReference type="Proteomes" id="UP001165561"/>
    </source>
</evidence>
<keyword evidence="4" id="KW-1185">Reference proteome</keyword>
<dbReference type="CDD" id="cd00757">
    <property type="entry name" value="ThiF_MoeB_HesA_family"/>
    <property type="match status" value="1"/>
</dbReference>
<evidence type="ECO:0000259" key="2">
    <source>
        <dbReference type="Pfam" id="PF00899"/>
    </source>
</evidence>
<dbReference type="SUPFAM" id="SSF69572">
    <property type="entry name" value="Activating enzymes of the ubiquitin-like proteins"/>
    <property type="match status" value="1"/>
</dbReference>
<evidence type="ECO:0000313" key="3">
    <source>
        <dbReference type="EMBL" id="MDD9205617.1"/>
    </source>
</evidence>
<proteinExistence type="predicted"/>
<dbReference type="PANTHER" id="PTHR10953:SF102">
    <property type="entry name" value="ADENYLYLTRANSFERASE AND SULFURTRANSFERASE MOCS3"/>
    <property type="match status" value="1"/>
</dbReference>
<feature type="non-terminal residue" evidence="3">
    <location>
        <position position="290"/>
    </location>
</feature>
<feature type="domain" description="THIF-type NAD/FAD binding fold" evidence="2">
    <location>
        <begin position="21"/>
        <end position="256"/>
    </location>
</feature>
<name>A0ABT5TUI1_9MICO</name>
<gene>
    <name evidence="3" type="ORF">PU560_03930</name>
</gene>
<organism evidence="3 4">
    <name type="scientific">Georgenia halotolerans</name>
    <dbReference type="NCBI Taxonomy" id="3028317"/>
    <lineage>
        <taxon>Bacteria</taxon>
        <taxon>Bacillati</taxon>
        <taxon>Actinomycetota</taxon>
        <taxon>Actinomycetes</taxon>
        <taxon>Micrococcales</taxon>
        <taxon>Bogoriellaceae</taxon>
        <taxon>Georgenia</taxon>
    </lineage>
</organism>
<dbReference type="PANTHER" id="PTHR10953">
    <property type="entry name" value="UBIQUITIN-ACTIVATING ENZYME E1"/>
    <property type="match status" value="1"/>
</dbReference>
<accession>A0ABT5TUI1</accession>
<feature type="region of interest" description="Disordered" evidence="1">
    <location>
        <begin position="253"/>
        <end position="290"/>
    </location>
</feature>
<keyword evidence="3" id="KW-0548">Nucleotidyltransferase</keyword>
<reference evidence="3" key="1">
    <citation type="submission" date="2023-02" db="EMBL/GenBank/DDBJ databases">
        <title>Georgenia sp.10Sc9-8, isolated from a soil sample collected from the Taklamakan desert.</title>
        <authorList>
            <person name="Liu S."/>
        </authorList>
    </citation>
    <scope>NUCLEOTIDE SEQUENCE</scope>
    <source>
        <strain evidence="3">10Sc9-8</strain>
    </source>
</reference>
<sequence length="290" mass="30291">MSLPPLVPPGSPLRRDQVERYSRHLLLEQLGETGQRRLLAARVLVVGAGGLGSPILQYLAAAGVGTIGVVDSDVVDSTNLQRQVIHAHDDVGRPKVDSAAEHVRALNPDVAVERHHLHLDATNARTVIAGYGLVLDGTDNFPTRYLVNDVCADLGLPLVWGSILRFDAQVSVFWSRPPAPESGVTLRDLFPVPPPPGTTPSCGQAGVLGAMCGQVGSLMAAEAVKLIAGAGRPLLGRVAVLDVLGARWSEVPLRPRPAGTAPTTRAELGYDPQGAPVTAAAAPCSVPDDA</sequence>
<dbReference type="InterPro" id="IPR045886">
    <property type="entry name" value="ThiF/MoeB/HesA"/>
</dbReference>
<dbReference type="InterPro" id="IPR035985">
    <property type="entry name" value="Ubiquitin-activating_enz"/>
</dbReference>
<dbReference type="Pfam" id="PF00899">
    <property type="entry name" value="ThiF"/>
    <property type="match status" value="1"/>
</dbReference>
<dbReference type="Proteomes" id="UP001165561">
    <property type="component" value="Unassembled WGS sequence"/>
</dbReference>
<dbReference type="GO" id="GO:0016779">
    <property type="term" value="F:nucleotidyltransferase activity"/>
    <property type="evidence" value="ECO:0007669"/>
    <property type="project" value="UniProtKB-KW"/>
</dbReference>
<evidence type="ECO:0000256" key="1">
    <source>
        <dbReference type="SAM" id="MobiDB-lite"/>
    </source>
</evidence>
<keyword evidence="3" id="KW-0808">Transferase</keyword>
<dbReference type="Gene3D" id="3.40.50.720">
    <property type="entry name" value="NAD(P)-binding Rossmann-like Domain"/>
    <property type="match status" value="1"/>
</dbReference>
<protein>
    <submittedName>
        <fullName evidence="3">ThiF family adenylyltransferase</fullName>
    </submittedName>
</protein>
<dbReference type="InterPro" id="IPR000594">
    <property type="entry name" value="ThiF_NAD_FAD-bd"/>
</dbReference>
<comment type="caution">
    <text evidence="3">The sequence shown here is derived from an EMBL/GenBank/DDBJ whole genome shotgun (WGS) entry which is preliminary data.</text>
</comment>